<proteinExistence type="predicted"/>
<dbReference type="PANTHER" id="PTHR34454">
    <property type="entry name" value="TUNICAMYCIN INDUCED PROTEIN"/>
    <property type="match status" value="1"/>
</dbReference>
<reference evidence="1 2" key="1">
    <citation type="submission" date="2024-01" db="EMBL/GenBank/DDBJ databases">
        <title>The complete chloroplast genome sequence of Lithospermum erythrorhizon: insights into the phylogenetic relationship among Boraginaceae species and the maternal lineages of purple gromwells.</title>
        <authorList>
            <person name="Okada T."/>
            <person name="Watanabe K."/>
        </authorList>
    </citation>
    <scope>NUCLEOTIDE SEQUENCE [LARGE SCALE GENOMIC DNA]</scope>
</reference>
<keyword evidence="2" id="KW-1185">Reference proteome</keyword>
<dbReference type="AlphaFoldDB" id="A0AAV3QVR2"/>
<accession>A0AAV3QVR2</accession>
<evidence type="ECO:0000313" key="1">
    <source>
        <dbReference type="EMBL" id="GAA0167128.1"/>
    </source>
</evidence>
<dbReference type="InterPro" id="IPR053283">
    <property type="entry name" value="TUNICAMYCIN_INDUCED_1"/>
</dbReference>
<gene>
    <name evidence="1" type="ORF">LIER_22130</name>
</gene>
<dbReference type="Proteomes" id="UP001454036">
    <property type="component" value="Unassembled WGS sequence"/>
</dbReference>
<dbReference type="PANTHER" id="PTHR34454:SF3">
    <property type="entry name" value="PEPTIDASE I, PUTATIVE-RELATED"/>
    <property type="match status" value="1"/>
</dbReference>
<name>A0AAV3QVR2_LITER</name>
<sequence length="406" mass="46130">MLNQFITILLLLLFQTLIISVISVSSNLINISHLIYPKSNYVVFDPPQPHPNLFLKDVLEAILEKEKWKNLDGVRVTRLDANKLRHGTVRRYDFSIRFGKSEFVFKVFDQFSPWNRVENSTAELELEGLVKDIGSTAELDVVKIDGPFELSVLVDDQMSLMLPLEKSQVGLKRILVPEDVTVEVRGAKQVIMLYKSNRQAVNSSIWRVFDSFAPLSCPALLPVHILGPASVVAYRTQNPSACLDTIFHTRNTIELLPGKCYLRHAQKKRGSPISLLSSKIALLEKVLNSFTGFRTDHGASSSFLKVKVNASPIFRFQLELERDITRNDTYWSTLAEWRTKPTLERSCFEVVARYDGNVLKPLLIKKVRPIIEVDSLSWSNLLSNMSFTKSPSVLLPQESLTLDVKW</sequence>
<dbReference type="EMBL" id="BAABME010005978">
    <property type="protein sequence ID" value="GAA0167128.1"/>
    <property type="molecule type" value="Genomic_DNA"/>
</dbReference>
<organism evidence="1 2">
    <name type="scientific">Lithospermum erythrorhizon</name>
    <name type="common">Purple gromwell</name>
    <name type="synonym">Lithospermum officinale var. erythrorhizon</name>
    <dbReference type="NCBI Taxonomy" id="34254"/>
    <lineage>
        <taxon>Eukaryota</taxon>
        <taxon>Viridiplantae</taxon>
        <taxon>Streptophyta</taxon>
        <taxon>Embryophyta</taxon>
        <taxon>Tracheophyta</taxon>
        <taxon>Spermatophyta</taxon>
        <taxon>Magnoliopsida</taxon>
        <taxon>eudicotyledons</taxon>
        <taxon>Gunneridae</taxon>
        <taxon>Pentapetalae</taxon>
        <taxon>asterids</taxon>
        <taxon>lamiids</taxon>
        <taxon>Boraginales</taxon>
        <taxon>Boraginaceae</taxon>
        <taxon>Boraginoideae</taxon>
        <taxon>Lithospermeae</taxon>
        <taxon>Lithospermum</taxon>
    </lineage>
</organism>
<comment type="caution">
    <text evidence="1">The sequence shown here is derived from an EMBL/GenBank/DDBJ whole genome shotgun (WGS) entry which is preliminary data.</text>
</comment>
<protein>
    <submittedName>
        <fullName evidence="1">Uncharacterized protein</fullName>
    </submittedName>
</protein>
<evidence type="ECO:0000313" key="2">
    <source>
        <dbReference type="Proteomes" id="UP001454036"/>
    </source>
</evidence>